<organism evidence="1 2">
    <name type="scientific">Aspergillus pseudotamarii</name>
    <dbReference type="NCBI Taxonomy" id="132259"/>
    <lineage>
        <taxon>Eukaryota</taxon>
        <taxon>Fungi</taxon>
        <taxon>Dikarya</taxon>
        <taxon>Ascomycota</taxon>
        <taxon>Pezizomycotina</taxon>
        <taxon>Eurotiomycetes</taxon>
        <taxon>Eurotiomycetidae</taxon>
        <taxon>Eurotiales</taxon>
        <taxon>Aspergillaceae</taxon>
        <taxon>Aspergillus</taxon>
        <taxon>Aspergillus subgen. Circumdati</taxon>
    </lineage>
</organism>
<dbReference type="GeneID" id="43637188"/>
<name>A0A5N6TBX3_ASPPS</name>
<proteinExistence type="predicted"/>
<gene>
    <name evidence="1" type="ORF">BDV38DRAFT_231893</name>
</gene>
<evidence type="ECO:0000313" key="2">
    <source>
        <dbReference type="Proteomes" id="UP000325672"/>
    </source>
</evidence>
<dbReference type="RefSeq" id="XP_031919732.1">
    <property type="nucleotide sequence ID" value="XM_032052978.1"/>
</dbReference>
<dbReference type="EMBL" id="ML743551">
    <property type="protein sequence ID" value="KAE8143669.1"/>
    <property type="molecule type" value="Genomic_DNA"/>
</dbReference>
<evidence type="ECO:0000313" key="1">
    <source>
        <dbReference type="EMBL" id="KAE8143669.1"/>
    </source>
</evidence>
<keyword evidence="2" id="KW-1185">Reference proteome</keyword>
<dbReference type="AlphaFoldDB" id="A0A5N6TBX3"/>
<sequence>MDLMLQTRPEIRVTHLRLKAAAKNPFGVEMLQICTIDELRGQRWTAKFSSPRHAKPRERAKAS</sequence>
<protein>
    <submittedName>
        <fullName evidence="1">Uncharacterized protein</fullName>
    </submittedName>
</protein>
<dbReference type="Proteomes" id="UP000325672">
    <property type="component" value="Unassembled WGS sequence"/>
</dbReference>
<reference evidence="1 2" key="1">
    <citation type="submission" date="2019-04" db="EMBL/GenBank/DDBJ databases">
        <title>Friends and foes A comparative genomics study of 23 Aspergillus species from section Flavi.</title>
        <authorList>
            <consortium name="DOE Joint Genome Institute"/>
            <person name="Kjaerbolling I."/>
            <person name="Vesth T."/>
            <person name="Frisvad J.C."/>
            <person name="Nybo J.L."/>
            <person name="Theobald S."/>
            <person name="Kildgaard S."/>
            <person name="Isbrandt T."/>
            <person name="Kuo A."/>
            <person name="Sato A."/>
            <person name="Lyhne E.K."/>
            <person name="Kogle M.E."/>
            <person name="Wiebenga A."/>
            <person name="Kun R.S."/>
            <person name="Lubbers R.J."/>
            <person name="Makela M.R."/>
            <person name="Barry K."/>
            <person name="Chovatia M."/>
            <person name="Clum A."/>
            <person name="Daum C."/>
            <person name="Haridas S."/>
            <person name="He G."/>
            <person name="LaButti K."/>
            <person name="Lipzen A."/>
            <person name="Mondo S."/>
            <person name="Riley R."/>
            <person name="Salamov A."/>
            <person name="Simmons B.A."/>
            <person name="Magnuson J.K."/>
            <person name="Henrissat B."/>
            <person name="Mortensen U.H."/>
            <person name="Larsen T.O."/>
            <person name="Devries R.P."/>
            <person name="Grigoriev I.V."/>
            <person name="Machida M."/>
            <person name="Baker S.E."/>
            <person name="Andersen M.R."/>
        </authorList>
    </citation>
    <scope>NUCLEOTIDE SEQUENCE [LARGE SCALE GENOMIC DNA]</scope>
    <source>
        <strain evidence="1 2">CBS 117625</strain>
    </source>
</reference>
<accession>A0A5N6TBX3</accession>